<protein>
    <submittedName>
        <fullName evidence="8">Gremlin-2</fullName>
    </submittedName>
</protein>
<dbReference type="SMART" id="SM00041">
    <property type="entry name" value="CT"/>
    <property type="match status" value="1"/>
</dbReference>
<keyword evidence="10" id="KW-1185">Reference proteome</keyword>
<dbReference type="OrthoDB" id="10061784at2759"/>
<evidence type="ECO:0000313" key="8">
    <source>
        <dbReference type="EMBL" id="KAF7489661.1"/>
    </source>
</evidence>
<evidence type="ECO:0000259" key="7">
    <source>
        <dbReference type="SMART" id="SM00041"/>
    </source>
</evidence>
<feature type="chain" id="PRO_5038259473" evidence="6">
    <location>
        <begin position="18"/>
        <end position="328"/>
    </location>
</feature>
<dbReference type="InterPro" id="IPR004133">
    <property type="entry name" value="DAN_dom"/>
</dbReference>
<sequence length="328" mass="38451">MWLFVLIFEAQINTSGMMTIASTVKVIGNTFPKQQPSYSKMLSALTTVRPRNSDFLKVYDDDQLATPIFEKKSDADYLVLSRMQRHANRRHRKNRFNQKDYEDEIEAINFDRKLRQHRKQNRLSENSEDYLKNNEERDGEERWLQRRRNGRRKLLSNVTRQAFESLRSSVVIPSLGSANPKLLIKRKAGFCETIPYQQEISHTGCKSRIIDNNYCFGRCNSFYIPSVSNETLPFSSCAFCTPLHYQSIVVRLKCPIYQYGKALRLMTWAAKREKSLDFERDNIDSNPPLNETNVDSLAIDTINSPRRRIRVYRRLVKVQVITKCRCQT</sequence>
<evidence type="ECO:0000313" key="10">
    <source>
        <dbReference type="Proteomes" id="UP000070412"/>
    </source>
</evidence>
<reference evidence="9" key="3">
    <citation type="submission" date="2022-06" db="UniProtKB">
        <authorList>
            <consortium name="EnsemblMetazoa"/>
        </authorList>
    </citation>
    <scope>IDENTIFICATION</scope>
</reference>
<accession>A0A834VAL2</accession>
<dbReference type="GO" id="GO:0048018">
    <property type="term" value="F:receptor ligand activity"/>
    <property type="evidence" value="ECO:0007669"/>
    <property type="project" value="TreeGrafter"/>
</dbReference>
<evidence type="ECO:0000256" key="3">
    <source>
        <dbReference type="ARBA" id="ARBA00022729"/>
    </source>
</evidence>
<dbReference type="GO" id="GO:0009887">
    <property type="term" value="P:animal organ morphogenesis"/>
    <property type="evidence" value="ECO:0007669"/>
    <property type="project" value="TreeGrafter"/>
</dbReference>
<dbReference type="AlphaFoldDB" id="A0A834VAL2"/>
<name>A0A834VAL2_SARSC</name>
<reference evidence="8" key="2">
    <citation type="submission" date="2020-01" db="EMBL/GenBank/DDBJ databases">
        <authorList>
            <person name="Korhonen P.K.K."/>
            <person name="Guangxu M.G."/>
            <person name="Wang T.W."/>
            <person name="Stroehlein A.J.S."/>
            <person name="Young N.D."/>
            <person name="Ang C.-S.A."/>
            <person name="Fernando D.W.F."/>
            <person name="Lu H.L."/>
            <person name="Taylor S.T."/>
            <person name="Ehtesham M.E.M."/>
            <person name="Najaraj S.H.N."/>
            <person name="Harsha G.H.G."/>
            <person name="Madugundu A.M."/>
            <person name="Renuse S.R."/>
            <person name="Holt D.H."/>
            <person name="Pandey A.P."/>
            <person name="Papenfuss A.P."/>
            <person name="Gasser R.B.G."/>
            <person name="Fischer K.F."/>
        </authorList>
    </citation>
    <scope>NUCLEOTIDE SEQUENCE</scope>
    <source>
        <strain evidence="8">SSS_KF_BRIS2020</strain>
    </source>
</reference>
<evidence type="ECO:0000313" key="9">
    <source>
        <dbReference type="EnsemblMetazoa" id="KAF7489661.1"/>
    </source>
</evidence>
<feature type="compositionally biased region" description="Basic and acidic residues" evidence="5">
    <location>
        <begin position="129"/>
        <end position="142"/>
    </location>
</feature>
<dbReference type="GO" id="GO:0036122">
    <property type="term" value="F:BMP binding"/>
    <property type="evidence" value="ECO:0007669"/>
    <property type="project" value="TreeGrafter"/>
</dbReference>
<feature type="region of interest" description="Disordered" evidence="5">
    <location>
        <begin position="119"/>
        <end position="142"/>
    </location>
</feature>
<dbReference type="PANTHER" id="PTHR15283">
    <property type="entry name" value="GREMLIN 1"/>
    <property type="match status" value="1"/>
</dbReference>
<keyword evidence="3 6" id="KW-0732">Signal</keyword>
<gene>
    <name evidence="8" type="ORF">SSS_5648</name>
</gene>
<evidence type="ECO:0000256" key="6">
    <source>
        <dbReference type="SAM" id="SignalP"/>
    </source>
</evidence>
<evidence type="ECO:0000256" key="5">
    <source>
        <dbReference type="SAM" id="MobiDB-lite"/>
    </source>
</evidence>
<dbReference type="Proteomes" id="UP000070412">
    <property type="component" value="Unassembled WGS sequence"/>
</dbReference>
<dbReference type="Pfam" id="PF03045">
    <property type="entry name" value="DAN"/>
    <property type="match status" value="1"/>
</dbReference>
<keyword evidence="2" id="KW-0964">Secreted</keyword>
<evidence type="ECO:0000256" key="2">
    <source>
        <dbReference type="ARBA" id="ARBA00022525"/>
    </source>
</evidence>
<reference evidence="10" key="1">
    <citation type="journal article" date="2020" name="PLoS Negl. Trop. Dis.">
        <title>High-quality nuclear genome for Sarcoptes scabiei-A critical resource for a neglected parasite.</title>
        <authorList>
            <person name="Korhonen P.K."/>
            <person name="Gasser R.B."/>
            <person name="Ma G."/>
            <person name="Wang T."/>
            <person name="Stroehlein A.J."/>
            <person name="Young N.D."/>
            <person name="Ang C.S."/>
            <person name="Fernando D.D."/>
            <person name="Lu H.C."/>
            <person name="Taylor S."/>
            <person name="Reynolds S.L."/>
            <person name="Mofiz E."/>
            <person name="Najaraj S.H."/>
            <person name="Gowda H."/>
            <person name="Madugundu A."/>
            <person name="Renuse S."/>
            <person name="Holt D."/>
            <person name="Pandey A."/>
            <person name="Papenfuss A.T."/>
            <person name="Fischer K."/>
        </authorList>
    </citation>
    <scope>NUCLEOTIDE SEQUENCE [LARGE SCALE GENOMIC DNA]</scope>
</reference>
<dbReference type="EMBL" id="WVUK01000064">
    <property type="protein sequence ID" value="KAF7489661.1"/>
    <property type="molecule type" value="Genomic_DNA"/>
</dbReference>
<proteinExistence type="predicted"/>
<dbReference type="InterPro" id="IPR006207">
    <property type="entry name" value="Cys_knot_C"/>
</dbReference>
<feature type="domain" description="CTCK" evidence="7">
    <location>
        <begin position="193"/>
        <end position="275"/>
    </location>
</feature>
<feature type="signal peptide" evidence="6">
    <location>
        <begin position="1"/>
        <end position="17"/>
    </location>
</feature>
<dbReference type="GO" id="GO:0005615">
    <property type="term" value="C:extracellular space"/>
    <property type="evidence" value="ECO:0007669"/>
    <property type="project" value="TreeGrafter"/>
</dbReference>
<organism evidence="8">
    <name type="scientific">Sarcoptes scabiei</name>
    <name type="common">Itch mite</name>
    <name type="synonym">Acarus scabiei</name>
    <dbReference type="NCBI Taxonomy" id="52283"/>
    <lineage>
        <taxon>Eukaryota</taxon>
        <taxon>Metazoa</taxon>
        <taxon>Ecdysozoa</taxon>
        <taxon>Arthropoda</taxon>
        <taxon>Chelicerata</taxon>
        <taxon>Arachnida</taxon>
        <taxon>Acari</taxon>
        <taxon>Acariformes</taxon>
        <taxon>Sarcoptiformes</taxon>
        <taxon>Astigmata</taxon>
        <taxon>Psoroptidia</taxon>
        <taxon>Sarcoptoidea</taxon>
        <taxon>Sarcoptidae</taxon>
        <taxon>Sarcoptinae</taxon>
        <taxon>Sarcoptes</taxon>
    </lineage>
</organism>
<dbReference type="PANTHER" id="PTHR15283:SF4">
    <property type="entry name" value="BURSICON"/>
    <property type="match status" value="1"/>
</dbReference>
<dbReference type="Gene3D" id="2.10.90.10">
    <property type="entry name" value="Cystine-knot cytokines"/>
    <property type="match status" value="1"/>
</dbReference>
<comment type="subcellular location">
    <subcellularLocation>
        <location evidence="1">Secreted</location>
    </subcellularLocation>
</comment>
<keyword evidence="4" id="KW-1015">Disulfide bond</keyword>
<dbReference type="InterPro" id="IPR029034">
    <property type="entry name" value="Cystine-knot_cytokine"/>
</dbReference>
<dbReference type="EnsemblMetazoa" id="SSS_5648s_mrna">
    <property type="protein sequence ID" value="KAF7489661.1"/>
    <property type="gene ID" value="SSS_5648"/>
</dbReference>
<evidence type="ECO:0000256" key="4">
    <source>
        <dbReference type="ARBA" id="ARBA00023157"/>
    </source>
</evidence>
<dbReference type="GO" id="GO:0038098">
    <property type="term" value="P:sequestering of BMP from receptor via BMP binding"/>
    <property type="evidence" value="ECO:0007669"/>
    <property type="project" value="TreeGrafter"/>
</dbReference>
<evidence type="ECO:0000256" key="1">
    <source>
        <dbReference type="ARBA" id="ARBA00004613"/>
    </source>
</evidence>